<keyword evidence="3 8" id="KW-0812">Transmembrane</keyword>
<keyword evidence="2" id="KW-0813">Transport</keyword>
<reference evidence="11" key="1">
    <citation type="submission" date="2020-05" db="EMBL/GenBank/DDBJ databases">
        <title>Phylogenomic resolution of chytrid fungi.</title>
        <authorList>
            <person name="Stajich J.E."/>
            <person name="Amses K."/>
            <person name="Simmons R."/>
            <person name="Seto K."/>
            <person name="Myers J."/>
            <person name="Bonds A."/>
            <person name="Quandt C.A."/>
            <person name="Barry K."/>
            <person name="Liu P."/>
            <person name="Grigoriev I."/>
            <person name="Longcore J.E."/>
            <person name="James T.Y."/>
        </authorList>
    </citation>
    <scope>NUCLEOTIDE SEQUENCE</scope>
    <source>
        <strain evidence="11">PLAUS21</strain>
    </source>
</reference>
<evidence type="ECO:0000313" key="11">
    <source>
        <dbReference type="EMBL" id="KAJ3253385.1"/>
    </source>
</evidence>
<evidence type="ECO:0000256" key="3">
    <source>
        <dbReference type="ARBA" id="ARBA00022692"/>
    </source>
</evidence>
<feature type="transmembrane region" description="Helical" evidence="8">
    <location>
        <begin position="696"/>
        <end position="723"/>
    </location>
</feature>
<feature type="transmembrane region" description="Helical" evidence="8">
    <location>
        <begin position="822"/>
        <end position="843"/>
    </location>
</feature>
<dbReference type="SUPFAM" id="SSF90123">
    <property type="entry name" value="ABC transporter transmembrane region"/>
    <property type="match status" value="2"/>
</dbReference>
<evidence type="ECO:0000256" key="4">
    <source>
        <dbReference type="ARBA" id="ARBA00022741"/>
    </source>
</evidence>
<dbReference type="AlphaFoldDB" id="A0AAD5Y5G6"/>
<dbReference type="InterPro" id="IPR017871">
    <property type="entry name" value="ABC_transporter-like_CS"/>
</dbReference>
<dbReference type="Pfam" id="PF00005">
    <property type="entry name" value="ABC_tran"/>
    <property type="match status" value="2"/>
</dbReference>
<accession>A0AAD5Y5G6</accession>
<keyword evidence="4" id="KW-0547">Nucleotide-binding</keyword>
<feature type="domain" description="ABC transmembrane type-1" evidence="10">
    <location>
        <begin position="735"/>
        <end position="928"/>
    </location>
</feature>
<evidence type="ECO:0000256" key="8">
    <source>
        <dbReference type="SAM" id="Phobius"/>
    </source>
</evidence>
<feature type="transmembrane region" description="Helical" evidence="8">
    <location>
        <begin position="298"/>
        <end position="318"/>
    </location>
</feature>
<evidence type="ECO:0000256" key="5">
    <source>
        <dbReference type="ARBA" id="ARBA00022840"/>
    </source>
</evidence>
<evidence type="ECO:0000256" key="7">
    <source>
        <dbReference type="ARBA" id="ARBA00023136"/>
    </source>
</evidence>
<feature type="domain" description="ABC transporter" evidence="9">
    <location>
        <begin position="416"/>
        <end position="637"/>
    </location>
</feature>
<dbReference type="InterPro" id="IPR027417">
    <property type="entry name" value="P-loop_NTPase"/>
</dbReference>
<dbReference type="SUPFAM" id="SSF52540">
    <property type="entry name" value="P-loop containing nucleoside triphosphate hydrolases"/>
    <property type="match status" value="2"/>
</dbReference>
<dbReference type="CDD" id="cd03250">
    <property type="entry name" value="ABCC_MRP_domain1"/>
    <property type="match status" value="1"/>
</dbReference>
<dbReference type="InterPro" id="IPR050173">
    <property type="entry name" value="ABC_transporter_C-like"/>
</dbReference>
<comment type="subcellular location">
    <subcellularLocation>
        <location evidence="1">Membrane</location>
        <topology evidence="1">Multi-pass membrane protein</topology>
    </subcellularLocation>
</comment>
<dbReference type="Proteomes" id="UP001210925">
    <property type="component" value="Unassembled WGS sequence"/>
</dbReference>
<dbReference type="SMART" id="SM00382">
    <property type="entry name" value="AAA"/>
    <property type="match status" value="2"/>
</dbReference>
<evidence type="ECO:0000256" key="1">
    <source>
        <dbReference type="ARBA" id="ARBA00004141"/>
    </source>
</evidence>
<dbReference type="GO" id="GO:0005524">
    <property type="term" value="F:ATP binding"/>
    <property type="evidence" value="ECO:0007669"/>
    <property type="project" value="UniProtKB-KW"/>
</dbReference>
<organism evidence="11 12">
    <name type="scientific">Boothiomyces macroporosus</name>
    <dbReference type="NCBI Taxonomy" id="261099"/>
    <lineage>
        <taxon>Eukaryota</taxon>
        <taxon>Fungi</taxon>
        <taxon>Fungi incertae sedis</taxon>
        <taxon>Chytridiomycota</taxon>
        <taxon>Chytridiomycota incertae sedis</taxon>
        <taxon>Chytridiomycetes</taxon>
        <taxon>Rhizophydiales</taxon>
        <taxon>Terramycetaceae</taxon>
        <taxon>Boothiomyces</taxon>
    </lineage>
</organism>
<dbReference type="PROSITE" id="PS50893">
    <property type="entry name" value="ABC_TRANSPORTER_2"/>
    <property type="match status" value="2"/>
</dbReference>
<feature type="domain" description="ABC transporter" evidence="9">
    <location>
        <begin position="957"/>
        <end position="1192"/>
    </location>
</feature>
<dbReference type="Gene3D" id="1.20.1560.10">
    <property type="entry name" value="ABC transporter type 1, transmembrane domain"/>
    <property type="match status" value="2"/>
</dbReference>
<evidence type="ECO:0000313" key="12">
    <source>
        <dbReference type="Proteomes" id="UP001210925"/>
    </source>
</evidence>
<dbReference type="CDD" id="cd03244">
    <property type="entry name" value="ABCC_MRP_domain2"/>
    <property type="match status" value="1"/>
</dbReference>
<dbReference type="InterPro" id="IPR003593">
    <property type="entry name" value="AAA+_ATPase"/>
</dbReference>
<dbReference type="FunFam" id="3.40.50.300:FF:000630">
    <property type="entry name" value="ATP-binding cassette (ABC) transporter, putative"/>
    <property type="match status" value="1"/>
</dbReference>
<dbReference type="GO" id="GO:0016887">
    <property type="term" value="F:ATP hydrolysis activity"/>
    <property type="evidence" value="ECO:0007669"/>
    <property type="project" value="InterPro"/>
</dbReference>
<feature type="domain" description="ABC transmembrane type-1" evidence="10">
    <location>
        <begin position="80"/>
        <end position="353"/>
    </location>
</feature>
<sequence>MKRVPTDILSLIANSWITPESKKAASGEIDSDPNVVLPETSKELMPTVEKFFGNIRKDIQRDATVNLAVHMVEPYKIDLVLLACLQLIIVFISSIKPMLIAQFLLYLDPTYTGSIWFGSVYCITVLLVVSVILKPLLDSLCGSLLSKMECRFWNISYLIIYTKILNFSSTSRLKYDMGNIMNLFSRDLMRLLEGLKIIQNGFYPIFLIFVNFAFVYSLLGVTAVYSALFYFLTIIPVVLLNFTNTKYTTSKNILLDTRVNLLREILKKNYFSKALLANVDQCVKIGKRIYKVSRLQMTFTKTISTVLTGLTFIVYSLLGNTVSPAIIFPTYMYLDEICNQFSTLQFLFTNVLNTYEAYQIAKDFVLAEEKGSTSHTSEDPDVALELEKVTLKWSDSKYVKMAHDRKLKEMRYISKVKLEKMEYAEDKNTFELQNLNVTIKKGALVGIVGTVGAGKSTLFSGLVGELSNISGKVTINGEIAYFTQEPWIMSDDIKSNIAFGRDVDFDRLEKVVKSCGMVKDLNAMKDGVYTKLGESGINLSGGQKARVALARCLYSDADIFLLDDPLAALDAYVGRQVFENAIKKELSNKTVLLATHQLQYMQQMDHIIVLDQCKVAESGSYEDLIAKKGVFHSMMAQFHTEDARTATVIQETEQLSAPLDKKPENIVEFVKKEKKQTGNIPWSLYGKVFKGINTKVWFPIFGVLFILNFAVDFLGLLVITWWADDNTRNSYYERLLLATTIGRSVVFYILNVFWFLSGVDNYKFYFIQTYESIVQAPLYFHEETPIGRILTRFGMDMKALDHGIFVETYIAISFTLSFLGKSVFICLANPFLVVLLLIAYSIIIHIRKVYDGANLEFIRYYNLYDSSVDTFAVETLSGLTAIGTFPSATKLFNERFYQIFDKLGGWIALVRYNNSWYEFRMNSFQRIIEYINETPKEGAMELPTDPKDRSWPSAGAVEINSLCMAYHSKPEKHVISNLCISINPGEKIGVVGRTGSGKSTLALAFFRILEPKSGSIAVDGRDIAQLGLKTLRRSIDIIAQEANIFSGTVRYNLCLDSAFSDEELWQALELVGMKEYVSQLPEKLEHELIGGGSNLSAGQKQLLCLARVLIKKPKVLVLDEASSSIDGEADKLLQTVLRNTLKDTTIISIAHRLNTIADFDRVLVLDQGEMTEFDCPHVLLQDPSSEFSKLVESSGGANAQAIKDIARAAYQKDGQEE</sequence>
<dbReference type="InterPro" id="IPR036640">
    <property type="entry name" value="ABC1_TM_sf"/>
</dbReference>
<evidence type="ECO:0000259" key="9">
    <source>
        <dbReference type="PROSITE" id="PS50893"/>
    </source>
</evidence>
<feature type="transmembrane region" description="Helical" evidence="8">
    <location>
        <begin position="77"/>
        <end position="95"/>
    </location>
</feature>
<dbReference type="PANTHER" id="PTHR24223">
    <property type="entry name" value="ATP-BINDING CASSETTE SUB-FAMILY C"/>
    <property type="match status" value="1"/>
</dbReference>
<comment type="caution">
    <text evidence="11">The sequence shown here is derived from an EMBL/GenBank/DDBJ whole genome shotgun (WGS) entry which is preliminary data.</text>
</comment>
<evidence type="ECO:0000259" key="10">
    <source>
        <dbReference type="PROSITE" id="PS50929"/>
    </source>
</evidence>
<evidence type="ECO:0000256" key="6">
    <source>
        <dbReference type="ARBA" id="ARBA00022989"/>
    </source>
</evidence>
<keyword evidence="7 8" id="KW-0472">Membrane</keyword>
<keyword evidence="6 8" id="KW-1133">Transmembrane helix</keyword>
<keyword evidence="12" id="KW-1185">Reference proteome</keyword>
<dbReference type="PROSITE" id="PS00211">
    <property type="entry name" value="ABC_TRANSPORTER_1"/>
    <property type="match status" value="2"/>
</dbReference>
<dbReference type="GO" id="GO:0016020">
    <property type="term" value="C:membrane"/>
    <property type="evidence" value="ECO:0007669"/>
    <property type="project" value="UniProtKB-SubCell"/>
</dbReference>
<dbReference type="EMBL" id="JADGKB010000111">
    <property type="protein sequence ID" value="KAJ3253385.1"/>
    <property type="molecule type" value="Genomic_DNA"/>
</dbReference>
<dbReference type="InterPro" id="IPR011527">
    <property type="entry name" value="ABC1_TM_dom"/>
</dbReference>
<dbReference type="Gene3D" id="3.40.50.300">
    <property type="entry name" value="P-loop containing nucleotide triphosphate hydrolases"/>
    <property type="match status" value="2"/>
</dbReference>
<protein>
    <submittedName>
        <fullName evidence="11">Uncharacterized protein</fullName>
    </submittedName>
</protein>
<feature type="transmembrane region" description="Helical" evidence="8">
    <location>
        <begin position="197"/>
        <end position="217"/>
    </location>
</feature>
<name>A0AAD5Y5G6_9FUNG</name>
<dbReference type="PROSITE" id="PS50929">
    <property type="entry name" value="ABC_TM1F"/>
    <property type="match status" value="2"/>
</dbReference>
<dbReference type="InterPro" id="IPR003439">
    <property type="entry name" value="ABC_transporter-like_ATP-bd"/>
</dbReference>
<dbReference type="Pfam" id="PF00664">
    <property type="entry name" value="ABC_membrane"/>
    <property type="match status" value="1"/>
</dbReference>
<feature type="transmembrane region" description="Helical" evidence="8">
    <location>
        <begin position="223"/>
        <end position="242"/>
    </location>
</feature>
<dbReference type="FunFam" id="3.40.50.300:FF:000997">
    <property type="entry name" value="Multidrug resistance-associated protein 1"/>
    <property type="match status" value="1"/>
</dbReference>
<feature type="transmembrane region" description="Helical" evidence="8">
    <location>
        <begin position="115"/>
        <end position="137"/>
    </location>
</feature>
<keyword evidence="5" id="KW-0067">ATP-binding</keyword>
<gene>
    <name evidence="11" type="ORF">HK103_000705</name>
</gene>
<dbReference type="GO" id="GO:0140359">
    <property type="term" value="F:ABC-type transporter activity"/>
    <property type="evidence" value="ECO:0007669"/>
    <property type="project" value="InterPro"/>
</dbReference>
<proteinExistence type="predicted"/>
<evidence type="ECO:0000256" key="2">
    <source>
        <dbReference type="ARBA" id="ARBA00022448"/>
    </source>
</evidence>
<feature type="transmembrane region" description="Helical" evidence="8">
    <location>
        <begin position="735"/>
        <end position="756"/>
    </location>
</feature>